<dbReference type="AlphaFoldDB" id="A0AAV5WVY6"/>
<sequence length="199" mass="22357">IKSELRKSLLTCTGQRISGFNNVMYTLTNLLLDGIQSVEQKKPLDCSVMLSQAITMLETIGVSVKTNQNGIFYTFARAFIFFMEIINGLETSSFDTESLSQCKSLNGVNASSSFLRSPVPKVQIKRSRYGLKRTLLLSQTIPDVSATVPQPSADVVPKTEPMDESAETEEMITEMVKEEQDIKEEMKETLQVWNEIEDR</sequence>
<protein>
    <submittedName>
        <fullName evidence="1">Uncharacterized protein</fullName>
    </submittedName>
</protein>
<name>A0AAV5WVY6_9BILA</name>
<gene>
    <name evidence="1" type="ORF">PFISCL1PPCAC_27823</name>
</gene>
<organism evidence="1 2">
    <name type="scientific">Pristionchus fissidentatus</name>
    <dbReference type="NCBI Taxonomy" id="1538716"/>
    <lineage>
        <taxon>Eukaryota</taxon>
        <taxon>Metazoa</taxon>
        <taxon>Ecdysozoa</taxon>
        <taxon>Nematoda</taxon>
        <taxon>Chromadorea</taxon>
        <taxon>Rhabditida</taxon>
        <taxon>Rhabditina</taxon>
        <taxon>Diplogasteromorpha</taxon>
        <taxon>Diplogasteroidea</taxon>
        <taxon>Neodiplogasteridae</taxon>
        <taxon>Pristionchus</taxon>
    </lineage>
</organism>
<comment type="caution">
    <text evidence="1">The sequence shown here is derived from an EMBL/GenBank/DDBJ whole genome shotgun (WGS) entry which is preliminary data.</text>
</comment>
<feature type="non-terminal residue" evidence="1">
    <location>
        <position position="199"/>
    </location>
</feature>
<accession>A0AAV5WVY6</accession>
<reference evidence="1" key="1">
    <citation type="submission" date="2023-10" db="EMBL/GenBank/DDBJ databases">
        <title>Genome assembly of Pristionchus species.</title>
        <authorList>
            <person name="Yoshida K."/>
            <person name="Sommer R.J."/>
        </authorList>
    </citation>
    <scope>NUCLEOTIDE SEQUENCE</scope>
    <source>
        <strain evidence="1">RS5133</strain>
    </source>
</reference>
<keyword evidence="2" id="KW-1185">Reference proteome</keyword>
<evidence type="ECO:0000313" key="2">
    <source>
        <dbReference type="Proteomes" id="UP001432322"/>
    </source>
</evidence>
<evidence type="ECO:0000313" key="1">
    <source>
        <dbReference type="EMBL" id="GMT36526.1"/>
    </source>
</evidence>
<feature type="non-terminal residue" evidence="1">
    <location>
        <position position="1"/>
    </location>
</feature>
<dbReference type="EMBL" id="BTSY01000007">
    <property type="protein sequence ID" value="GMT36526.1"/>
    <property type="molecule type" value="Genomic_DNA"/>
</dbReference>
<proteinExistence type="predicted"/>
<dbReference type="Proteomes" id="UP001432322">
    <property type="component" value="Unassembled WGS sequence"/>
</dbReference>